<dbReference type="GO" id="GO:0003700">
    <property type="term" value="F:DNA-binding transcription factor activity"/>
    <property type="evidence" value="ECO:0007669"/>
    <property type="project" value="InterPro"/>
</dbReference>
<proteinExistence type="predicted"/>
<dbReference type="AlphaFoldDB" id="A0A0S4XP05"/>
<dbReference type="InterPro" id="IPR009594">
    <property type="entry name" value="Tscrpt_reg_HTH_AraC_N"/>
</dbReference>
<organism evidence="4">
    <name type="scientific">Sulfurovum sp. enrichment culture clone C5</name>
    <dbReference type="NCBI Taxonomy" id="497650"/>
    <lineage>
        <taxon>Bacteria</taxon>
        <taxon>Pseudomonadati</taxon>
        <taxon>Campylobacterota</taxon>
        <taxon>Epsilonproteobacteria</taxon>
        <taxon>Campylobacterales</taxon>
        <taxon>Sulfurovaceae</taxon>
        <taxon>Sulfurovum</taxon>
        <taxon>environmental samples</taxon>
    </lineage>
</organism>
<dbReference type="GO" id="GO:0043565">
    <property type="term" value="F:sequence-specific DNA binding"/>
    <property type="evidence" value="ECO:0007669"/>
    <property type="project" value="InterPro"/>
</dbReference>
<dbReference type="PANTHER" id="PTHR43436:SF1">
    <property type="entry name" value="TRANSCRIPTIONAL REGULATORY PROTEIN"/>
    <property type="match status" value="1"/>
</dbReference>
<feature type="domain" description="HTH araC/xylS-type" evidence="3">
    <location>
        <begin position="198"/>
        <end position="296"/>
    </location>
</feature>
<dbReference type="PROSITE" id="PS01124">
    <property type="entry name" value="HTH_ARAC_FAMILY_2"/>
    <property type="match status" value="1"/>
</dbReference>
<dbReference type="SMART" id="SM00342">
    <property type="entry name" value="HTH_ARAC"/>
    <property type="match status" value="1"/>
</dbReference>
<gene>
    <name evidence="4" type="ORF">BN3087_570038</name>
</gene>
<evidence type="ECO:0000259" key="3">
    <source>
        <dbReference type="PROSITE" id="PS01124"/>
    </source>
</evidence>
<reference evidence="4" key="1">
    <citation type="submission" date="2015-11" db="EMBL/GenBank/DDBJ databases">
        <authorList>
            <person name="Zhang Y."/>
            <person name="Guo Z."/>
        </authorList>
    </citation>
    <scope>NUCLEOTIDE SEQUENCE</scope>
    <source>
        <strain evidence="4">BN30871</strain>
    </source>
</reference>
<dbReference type="InterPro" id="IPR009057">
    <property type="entry name" value="Homeodomain-like_sf"/>
</dbReference>
<protein>
    <submittedName>
        <fullName evidence="4">Transcriptional regulator, AraC family</fullName>
    </submittedName>
</protein>
<evidence type="ECO:0000313" key="4">
    <source>
        <dbReference type="EMBL" id="CUV66066.1"/>
    </source>
</evidence>
<keyword evidence="2" id="KW-0804">Transcription</keyword>
<dbReference type="Pfam" id="PF06719">
    <property type="entry name" value="AraC_N"/>
    <property type="match status" value="1"/>
</dbReference>
<dbReference type="InterPro" id="IPR018060">
    <property type="entry name" value="HTH_AraC"/>
</dbReference>
<dbReference type="Pfam" id="PF12833">
    <property type="entry name" value="HTH_18"/>
    <property type="match status" value="1"/>
</dbReference>
<dbReference type="SUPFAM" id="SSF46689">
    <property type="entry name" value="Homeodomain-like"/>
    <property type="match status" value="2"/>
</dbReference>
<keyword evidence="1" id="KW-0805">Transcription regulation</keyword>
<accession>A0A0S4XP05</accession>
<sequence>MREIFESSRKELIDFIIKKYDTYGEIVTQIPSLHLYKINEISEFIHIIYEPSVCIILQGSKAVGLGNNMYSYDPGKYLLVSTNIPANIKIEEASQELPYFSLTLTFELEQIYEVIKEIGWKDTSPKSNPDIGLYFDDMNEELISPISRLVKLLDTPQKNIDFLSPLIIKEILYVLLNGNSGEFLKQYVMEGTTTNQISKAITEIKNNFTQTINMKELAYRISMSESSFYHNFKKITMLSPLQFQKKLRLEEAKKILFNQDIEASQVAFDVGYESPSQFSREYVRMFGLPPKTHINYLKSSIFNFVNLQD</sequence>
<dbReference type="PANTHER" id="PTHR43436">
    <property type="entry name" value="ARAC-FAMILY TRANSCRIPTIONAL REGULATOR"/>
    <property type="match status" value="1"/>
</dbReference>
<name>A0A0S4XP05_9BACT</name>
<evidence type="ECO:0000256" key="2">
    <source>
        <dbReference type="ARBA" id="ARBA00023163"/>
    </source>
</evidence>
<dbReference type="EMBL" id="FAXN01000059">
    <property type="protein sequence ID" value="CUV66066.1"/>
    <property type="molecule type" value="Genomic_DNA"/>
</dbReference>
<dbReference type="Gene3D" id="1.10.10.60">
    <property type="entry name" value="Homeodomain-like"/>
    <property type="match status" value="2"/>
</dbReference>
<evidence type="ECO:0000256" key="1">
    <source>
        <dbReference type="ARBA" id="ARBA00023015"/>
    </source>
</evidence>